<evidence type="ECO:0000256" key="2">
    <source>
        <dbReference type="ARBA" id="ARBA00022741"/>
    </source>
</evidence>
<dbReference type="OrthoDB" id="9809379at2"/>
<comment type="similarity">
    <text evidence="1">Belongs to the AAA ATPase family.</text>
</comment>
<protein>
    <submittedName>
        <fullName evidence="5">ATPase family associated with various cellular activities (AAA)</fullName>
    </submittedName>
</protein>
<dbReference type="InterPro" id="IPR003593">
    <property type="entry name" value="AAA+_ATPase"/>
</dbReference>
<dbReference type="AlphaFoldDB" id="A0A238XI54"/>
<organism evidence="5 6">
    <name type="scientific">Blastococcus mobilis</name>
    <dbReference type="NCBI Taxonomy" id="1938746"/>
    <lineage>
        <taxon>Bacteria</taxon>
        <taxon>Bacillati</taxon>
        <taxon>Actinomycetota</taxon>
        <taxon>Actinomycetes</taxon>
        <taxon>Geodermatophilales</taxon>
        <taxon>Geodermatophilaceae</taxon>
        <taxon>Blastococcus</taxon>
    </lineage>
</organism>
<dbReference type="Pfam" id="PF00004">
    <property type="entry name" value="AAA"/>
    <property type="match status" value="1"/>
</dbReference>
<dbReference type="Proteomes" id="UP000198403">
    <property type="component" value="Unassembled WGS sequence"/>
</dbReference>
<name>A0A238XI54_9ACTN</name>
<dbReference type="EMBL" id="FZNO01000014">
    <property type="protein sequence ID" value="SNR58696.1"/>
    <property type="molecule type" value="Genomic_DNA"/>
</dbReference>
<dbReference type="InterPro" id="IPR027417">
    <property type="entry name" value="P-loop_NTPase"/>
</dbReference>
<dbReference type="SMART" id="SM00382">
    <property type="entry name" value="AAA"/>
    <property type="match status" value="1"/>
</dbReference>
<dbReference type="GO" id="GO:0005524">
    <property type="term" value="F:ATP binding"/>
    <property type="evidence" value="ECO:0007669"/>
    <property type="project" value="UniProtKB-KW"/>
</dbReference>
<gene>
    <name evidence="5" type="ORF">SAMN06272737_11434</name>
</gene>
<proteinExistence type="inferred from homology"/>
<dbReference type="PANTHER" id="PTHR23073">
    <property type="entry name" value="26S PROTEASOME REGULATORY SUBUNIT"/>
    <property type="match status" value="1"/>
</dbReference>
<evidence type="ECO:0000259" key="4">
    <source>
        <dbReference type="SMART" id="SM00382"/>
    </source>
</evidence>
<dbReference type="RefSeq" id="WP_089337096.1">
    <property type="nucleotide sequence ID" value="NZ_FZNO01000014.1"/>
</dbReference>
<evidence type="ECO:0000313" key="5">
    <source>
        <dbReference type="EMBL" id="SNR58696.1"/>
    </source>
</evidence>
<dbReference type="SUPFAM" id="SSF52540">
    <property type="entry name" value="P-loop containing nucleoside triphosphate hydrolases"/>
    <property type="match status" value="1"/>
</dbReference>
<reference evidence="5 6" key="1">
    <citation type="submission" date="2017-06" db="EMBL/GenBank/DDBJ databases">
        <authorList>
            <person name="Kim H.J."/>
            <person name="Triplett B.A."/>
        </authorList>
    </citation>
    <scope>NUCLEOTIDE SEQUENCE [LARGE SCALE GENOMIC DNA]</scope>
    <source>
        <strain evidence="5 6">DSM 44272</strain>
    </source>
</reference>
<keyword evidence="6" id="KW-1185">Reference proteome</keyword>
<evidence type="ECO:0000313" key="6">
    <source>
        <dbReference type="Proteomes" id="UP000198403"/>
    </source>
</evidence>
<dbReference type="Gene3D" id="3.40.50.300">
    <property type="entry name" value="P-loop containing nucleotide triphosphate hydrolases"/>
    <property type="match status" value="1"/>
</dbReference>
<keyword evidence="3" id="KW-0067">ATP-binding</keyword>
<dbReference type="InterPro" id="IPR050221">
    <property type="entry name" value="26S_Proteasome_ATPase"/>
</dbReference>
<keyword evidence="2" id="KW-0547">Nucleotide-binding</keyword>
<dbReference type="GO" id="GO:0016887">
    <property type="term" value="F:ATP hydrolysis activity"/>
    <property type="evidence" value="ECO:0007669"/>
    <property type="project" value="InterPro"/>
</dbReference>
<dbReference type="InterPro" id="IPR003959">
    <property type="entry name" value="ATPase_AAA_core"/>
</dbReference>
<evidence type="ECO:0000256" key="3">
    <source>
        <dbReference type="ARBA" id="ARBA00022840"/>
    </source>
</evidence>
<accession>A0A238XI54</accession>
<feature type="domain" description="AAA+ ATPase" evidence="4">
    <location>
        <begin position="239"/>
        <end position="366"/>
    </location>
</feature>
<sequence length="455" mass="48644">MRRGLRAVIGAARAEERPALARIVGEHLGSGGDLEVVEESRPGYEHVNVQAGLDAWLTGPGRTAELVGVVGYQHRRFGLAEVLADGNRQADPYGPRPGTAARVNLACGPDGEVRPCVRCGIYLVTEGDVRTAVLLRGPEPESGNPQVSVQIVSSDPGMPSHAAAGIRDAARARNVFRGQVLSFGQEIFGHGQTLLQFHRRPRLAAGQLILAADTLAEVQRQVVEVARHKERLLAAGQHLKRGLLLYGPPGVGKTHTVRYLMSSLVDTTVIQLTGNPLHLIAEACSVARALQPAMVIVEDVDLIAEDRGMHPGQHPLLFQLLNEMDGLAEDADVVFVLTTNRADLLEPALAARPGRVDQAVGLQLPDLSARRALFELYRGSLTVDVSGLDDVLARTEGVTASFLKELLRRAALVASARTTGDEDLAVSAADLETALEELLDTRNAMTRTLLGSAAD</sequence>
<dbReference type="Gene3D" id="1.10.8.60">
    <property type="match status" value="1"/>
</dbReference>
<dbReference type="CDD" id="cd19481">
    <property type="entry name" value="RecA-like_protease"/>
    <property type="match status" value="1"/>
</dbReference>
<evidence type="ECO:0000256" key="1">
    <source>
        <dbReference type="ARBA" id="ARBA00006914"/>
    </source>
</evidence>